<dbReference type="Proteomes" id="UP000277811">
    <property type="component" value="Unassembled WGS sequence"/>
</dbReference>
<dbReference type="AlphaFoldDB" id="A0A498R908"/>
<gene>
    <name evidence="1" type="ORF">LUCI_1859</name>
</gene>
<dbReference type="NCBIfam" id="TIGR01731">
    <property type="entry name" value="fil_hemag_20aa"/>
    <property type="match status" value="2"/>
</dbReference>
<name>A0A498R908_9FIRM</name>
<evidence type="ECO:0000313" key="1">
    <source>
        <dbReference type="EMBL" id="VBB06623.1"/>
    </source>
</evidence>
<dbReference type="Pfam" id="PF05594">
    <property type="entry name" value="Fil_haemagg"/>
    <property type="match status" value="2"/>
</dbReference>
<dbReference type="InterPro" id="IPR025157">
    <property type="entry name" value="Hemagglutinin_rpt"/>
</dbReference>
<evidence type="ECO:0000313" key="2">
    <source>
        <dbReference type="Proteomes" id="UP000277811"/>
    </source>
</evidence>
<proteinExistence type="predicted"/>
<dbReference type="InterPro" id="IPR008619">
    <property type="entry name" value="Filamentous_hemagglutn_rpt"/>
</dbReference>
<dbReference type="GO" id="GO:0003824">
    <property type="term" value="F:catalytic activity"/>
    <property type="evidence" value="ECO:0007669"/>
    <property type="project" value="UniProtKB-ARBA"/>
</dbReference>
<dbReference type="InterPro" id="IPR010069">
    <property type="entry name" value="CdiA_FHA1_rpt"/>
</dbReference>
<dbReference type="EMBL" id="UPPP01000065">
    <property type="protein sequence ID" value="VBB06623.1"/>
    <property type="molecule type" value="Genomic_DNA"/>
</dbReference>
<reference evidence="1 2" key="1">
    <citation type="submission" date="2018-06" db="EMBL/GenBank/DDBJ databases">
        <authorList>
            <person name="Strepis N."/>
        </authorList>
    </citation>
    <scope>NUCLEOTIDE SEQUENCE [LARGE SCALE GENOMIC DNA]</scope>
    <source>
        <strain evidence="1">LUCI</strain>
    </source>
</reference>
<keyword evidence="2" id="KW-1185">Reference proteome</keyword>
<protein>
    <submittedName>
        <fullName evidence="1">Uncharacterized protein</fullName>
    </submittedName>
</protein>
<accession>A0A498R908</accession>
<dbReference type="OrthoDB" id="1672057at2"/>
<dbReference type="Pfam" id="PF13332">
    <property type="entry name" value="Fil_haemagg_2"/>
    <property type="match status" value="1"/>
</dbReference>
<organism evidence="1 2">
    <name type="scientific">Lucifera butyrica</name>
    <dbReference type="NCBI Taxonomy" id="1351585"/>
    <lineage>
        <taxon>Bacteria</taxon>
        <taxon>Bacillati</taxon>
        <taxon>Bacillota</taxon>
        <taxon>Negativicutes</taxon>
        <taxon>Veillonellales</taxon>
        <taxon>Veillonellaceae</taxon>
        <taxon>Lucifera</taxon>
    </lineage>
</organism>
<sequence length="179" mass="18007">MGTIKADNSLQVSAANIVNRGGTIDGGNLAQITAGQDIANETVVSGVNLGQLSTTLVNQQANISAQGSLSIQAGRDIKVTGANLTAGQDLALNAGQNLQVGSQAANERIATGYYTYDTTKNITSNIQAGGSATLVAQKDATLSGAQVKAGTDLTLAAGGNINLAAVKDHTLQQGLWGQA</sequence>